<name>A0A3L7IWW3_9MICO</name>
<evidence type="ECO:0000313" key="3">
    <source>
        <dbReference type="Proteomes" id="UP000282460"/>
    </source>
</evidence>
<dbReference type="EMBL" id="RCWJ01000003">
    <property type="protein sequence ID" value="RLQ82724.1"/>
    <property type="molecule type" value="Genomic_DNA"/>
</dbReference>
<dbReference type="AlphaFoldDB" id="A0A3L7IWW3"/>
<dbReference type="Proteomes" id="UP000282460">
    <property type="component" value="Unassembled WGS sequence"/>
</dbReference>
<dbReference type="OrthoDB" id="9810950at2"/>
<dbReference type="SUPFAM" id="SSF52777">
    <property type="entry name" value="CoA-dependent acyltransferases"/>
    <property type="match status" value="1"/>
</dbReference>
<dbReference type="GO" id="GO:0045017">
    <property type="term" value="P:glycerolipid biosynthetic process"/>
    <property type="evidence" value="ECO:0007669"/>
    <property type="project" value="InterPro"/>
</dbReference>
<feature type="domain" description="O-acyltransferase WSD1-like N-terminal" evidence="1">
    <location>
        <begin position="49"/>
        <end position="275"/>
    </location>
</feature>
<dbReference type="GO" id="GO:0004144">
    <property type="term" value="F:diacylglycerol O-acyltransferase activity"/>
    <property type="evidence" value="ECO:0007669"/>
    <property type="project" value="InterPro"/>
</dbReference>
<protein>
    <recommendedName>
        <fullName evidence="1">O-acyltransferase WSD1-like N-terminal domain-containing protein</fullName>
    </recommendedName>
</protein>
<reference evidence="2 3" key="1">
    <citation type="submission" date="2018-10" db="EMBL/GenBank/DDBJ databases">
        <authorList>
            <person name="Li J."/>
        </authorList>
    </citation>
    <scope>NUCLEOTIDE SEQUENCE [LARGE SCALE GENOMIC DNA]</scope>
    <source>
        <strain evidence="2 3">ZD1-4</strain>
    </source>
</reference>
<comment type="caution">
    <text evidence="2">The sequence shown here is derived from an EMBL/GenBank/DDBJ whole genome shotgun (WGS) entry which is preliminary data.</text>
</comment>
<dbReference type="InterPro" id="IPR004255">
    <property type="entry name" value="O-acyltransferase_WSD1_N"/>
</dbReference>
<sequence length="448" mass="48505">MPRDPFDDPVSVVPLRVLDEKFLANEVAFRLARPALTMIVPGDTLRRPDGSIDAELIRRIVAERHVAIPATSQRLMRVVFGLATPAWVPANSVDLDWHVTVLPGVHPAGPNARVLSGSSNRLDAKRPLWSIIAADLGDGRIALVSMIHHSVGDGIAGITMISGLLADEPSLPGTGFAPKPVPVGRAPRNQVELLRGHYASWRSRHSTRADAVQDFRRKPLRKRLKRTGGRLIRPLKNAYLVRSGLAERMIPTHSARMLLLPAVRVRQLAKHLGATPTVLTVSAAFVALAALDPGAPRYALTVPLSLDREAAARNHISMVRLVIDATDDLAGLVASVSEQLGRAVKSGETNTVSPRDWAGYASHLPMHSRPQYFGPAEVTSITLWPTLDLDDRIAVFTTTYARSFAIAVLARTDVDIDTATDAVARVFDIPPDPADVGATHQEEVPRGS</sequence>
<evidence type="ECO:0000259" key="1">
    <source>
        <dbReference type="Pfam" id="PF03007"/>
    </source>
</evidence>
<proteinExistence type="predicted"/>
<dbReference type="Pfam" id="PF03007">
    <property type="entry name" value="WS_DGAT_cat"/>
    <property type="match status" value="1"/>
</dbReference>
<evidence type="ECO:0000313" key="2">
    <source>
        <dbReference type="EMBL" id="RLQ82724.1"/>
    </source>
</evidence>
<accession>A0A3L7IWW3</accession>
<dbReference type="RefSeq" id="WP_121660027.1">
    <property type="nucleotide sequence ID" value="NZ_BMEK01000003.1"/>
</dbReference>
<keyword evidence="3" id="KW-1185">Reference proteome</keyword>
<gene>
    <name evidence="2" type="ORF">D9V28_12290</name>
</gene>
<organism evidence="2 3">
    <name type="scientific">Mycetocola zhadangensis</name>
    <dbReference type="NCBI Taxonomy" id="1164595"/>
    <lineage>
        <taxon>Bacteria</taxon>
        <taxon>Bacillati</taxon>
        <taxon>Actinomycetota</taxon>
        <taxon>Actinomycetes</taxon>
        <taxon>Micrococcales</taxon>
        <taxon>Microbacteriaceae</taxon>
        <taxon>Mycetocola</taxon>
    </lineage>
</organism>